<dbReference type="GO" id="GO:0016787">
    <property type="term" value="F:hydrolase activity"/>
    <property type="evidence" value="ECO:0007669"/>
    <property type="project" value="UniProtKB-KW"/>
</dbReference>
<gene>
    <name evidence="6" type="ORF">EJQ19_30720</name>
</gene>
<evidence type="ECO:0000256" key="2">
    <source>
        <dbReference type="ARBA" id="ARBA00034221"/>
    </source>
</evidence>
<comment type="catalytic activity">
    <reaction evidence="2">
        <text>3',5'-cyclic CMP + H2O = CMP + H(+)</text>
        <dbReference type="Rhea" id="RHEA:72675"/>
        <dbReference type="ChEBI" id="CHEBI:15377"/>
        <dbReference type="ChEBI" id="CHEBI:15378"/>
        <dbReference type="ChEBI" id="CHEBI:58003"/>
        <dbReference type="ChEBI" id="CHEBI:60377"/>
    </reaction>
    <physiologicalReaction direction="left-to-right" evidence="2">
        <dbReference type="Rhea" id="RHEA:72676"/>
    </physiologicalReaction>
</comment>
<accession>A0A3S0BQ82</accession>
<comment type="caution">
    <text evidence="6">The sequence shown here is derived from an EMBL/GenBank/DDBJ whole genome shotgun (WGS) entry which is preliminary data.</text>
</comment>
<evidence type="ECO:0000256" key="4">
    <source>
        <dbReference type="ARBA" id="ARBA00048505"/>
    </source>
</evidence>
<dbReference type="Proteomes" id="UP000276128">
    <property type="component" value="Unassembled WGS sequence"/>
</dbReference>
<comment type="catalytic activity">
    <reaction evidence="4">
        <text>3',5'-cyclic UMP + H2O = UMP + H(+)</text>
        <dbReference type="Rhea" id="RHEA:70575"/>
        <dbReference type="ChEBI" id="CHEBI:15377"/>
        <dbReference type="ChEBI" id="CHEBI:15378"/>
        <dbReference type="ChEBI" id="CHEBI:57865"/>
        <dbReference type="ChEBI" id="CHEBI:184387"/>
    </reaction>
    <physiologicalReaction direction="left-to-right" evidence="4">
        <dbReference type="Rhea" id="RHEA:70576"/>
    </physiologicalReaction>
</comment>
<dbReference type="RefSeq" id="WP_126145021.1">
    <property type="nucleotide sequence ID" value="NZ_RXHU01000133.1"/>
</dbReference>
<keyword evidence="7" id="KW-1185">Reference proteome</keyword>
<reference evidence="6 7" key="1">
    <citation type="submission" date="2018-12" db="EMBL/GenBank/DDBJ databases">
        <title>Bacillus ochoae sp. nov., Paenibacillus whitsoniae sp. nov., Paenibacillus spiritus sp. nov. Isolated from the Mars Exploration Rover during spacecraft assembly.</title>
        <authorList>
            <person name="Seuylemezian A."/>
            <person name="Vaishampayan P."/>
        </authorList>
    </citation>
    <scope>NUCLEOTIDE SEQUENCE [LARGE SCALE GENOMIC DNA]</scope>
    <source>
        <strain evidence="6 7">MER 54</strain>
    </source>
</reference>
<dbReference type="SUPFAM" id="SSF56281">
    <property type="entry name" value="Metallo-hydrolase/oxidoreductase"/>
    <property type="match status" value="1"/>
</dbReference>
<dbReference type="PANTHER" id="PTHR43546:SF9">
    <property type="entry name" value="L-ASCORBATE-6-PHOSPHATE LACTONASE ULAG-RELATED"/>
    <property type="match status" value="1"/>
</dbReference>
<dbReference type="InterPro" id="IPR036866">
    <property type="entry name" value="RibonucZ/Hydroxyglut_hydro"/>
</dbReference>
<evidence type="ECO:0000256" key="1">
    <source>
        <dbReference type="ARBA" id="ARBA00022801"/>
    </source>
</evidence>
<dbReference type="PANTHER" id="PTHR43546">
    <property type="entry name" value="UPF0173 METAL-DEPENDENT HYDROLASE MJ1163-RELATED"/>
    <property type="match status" value="1"/>
</dbReference>
<evidence type="ECO:0000259" key="5">
    <source>
        <dbReference type="Pfam" id="PF12706"/>
    </source>
</evidence>
<evidence type="ECO:0000313" key="6">
    <source>
        <dbReference type="EMBL" id="RTE01756.1"/>
    </source>
</evidence>
<dbReference type="Pfam" id="PF12706">
    <property type="entry name" value="Lactamase_B_2"/>
    <property type="match status" value="1"/>
</dbReference>
<protein>
    <submittedName>
        <fullName evidence="6">MBL fold metallo-hydrolase</fullName>
    </submittedName>
</protein>
<dbReference type="EMBL" id="RXHU01000133">
    <property type="protein sequence ID" value="RTE01756.1"/>
    <property type="molecule type" value="Genomic_DNA"/>
</dbReference>
<feature type="domain" description="Metallo-beta-lactamase" evidence="5">
    <location>
        <begin position="19"/>
        <end position="215"/>
    </location>
</feature>
<organism evidence="6 7">
    <name type="scientific">Paenibacillus whitsoniae</name>
    <dbReference type="NCBI Taxonomy" id="2496558"/>
    <lineage>
        <taxon>Bacteria</taxon>
        <taxon>Bacillati</taxon>
        <taxon>Bacillota</taxon>
        <taxon>Bacilli</taxon>
        <taxon>Bacillales</taxon>
        <taxon>Paenibacillaceae</taxon>
        <taxon>Paenibacillus</taxon>
    </lineage>
</organism>
<dbReference type="InterPro" id="IPR001279">
    <property type="entry name" value="Metallo-B-lactamas"/>
</dbReference>
<proteinExistence type="predicted"/>
<keyword evidence="1 6" id="KW-0378">Hydrolase</keyword>
<sequence length="252" mass="27279">MKIQLIRHATLLITYAGVRFLIDPMFSGQEENPPIPNTANDRRNPLVPLPAAVSPNTYAQPDVLVVTHLHRDHWDSAAAAAIPKATPVLCQPGDEAAFQEAGFTSVTAVNACISVHGVTLTRTSGQHGTGEIGRMMGRVSGFVFQAEGEPTVYLAGDTIWCDDVKEAIAIHKPEWAILNAGGARFTTGDPITMDADDMIQVCRFAPQLMLVAVHMDAINHCHVTRADLRERLAREGLLEQVMIPEDGEKVAG</sequence>
<name>A0A3S0BQ82_9BACL</name>
<dbReference type="Gene3D" id="3.60.15.10">
    <property type="entry name" value="Ribonuclease Z/Hydroxyacylglutathione hydrolase-like"/>
    <property type="match status" value="1"/>
</dbReference>
<evidence type="ECO:0000313" key="7">
    <source>
        <dbReference type="Proteomes" id="UP000276128"/>
    </source>
</evidence>
<comment type="function">
    <text evidence="3">Counteracts the endogenous Pycsar antiviral defense system. Phosphodiesterase that enables metal-dependent hydrolysis of host cyclic nucleotide Pycsar defense signals such as cCMP and cUMP.</text>
</comment>
<dbReference type="InterPro" id="IPR050114">
    <property type="entry name" value="UPF0173_UPF0282_UlaG_hydrolase"/>
</dbReference>
<evidence type="ECO:0000256" key="3">
    <source>
        <dbReference type="ARBA" id="ARBA00034301"/>
    </source>
</evidence>
<dbReference type="OrthoDB" id="9805728at2"/>
<dbReference type="AlphaFoldDB" id="A0A3S0BQ82"/>